<dbReference type="PIRSF" id="PIRSF035805">
    <property type="entry name" value="TK_cell"/>
    <property type="match status" value="1"/>
</dbReference>
<keyword evidence="7" id="KW-0067">ATP-binding</keyword>
<name>X0WVN0_9ZZZZ</name>
<comment type="similarity">
    <text evidence="1">Belongs to the thymidine kinase family.</text>
</comment>
<dbReference type="EC" id="2.7.1.21" evidence="2"/>
<dbReference type="EMBL" id="BARS01032306">
    <property type="protein sequence ID" value="GAG27267.1"/>
    <property type="molecule type" value="Genomic_DNA"/>
</dbReference>
<dbReference type="AlphaFoldDB" id="X0WVN0"/>
<evidence type="ECO:0000256" key="1">
    <source>
        <dbReference type="ARBA" id="ARBA00007587"/>
    </source>
</evidence>
<accession>X0WVN0</accession>
<evidence type="ECO:0000256" key="7">
    <source>
        <dbReference type="ARBA" id="ARBA00022840"/>
    </source>
</evidence>
<dbReference type="SUPFAM" id="SSF52540">
    <property type="entry name" value="P-loop containing nucleoside triphosphate hydrolases"/>
    <property type="match status" value="1"/>
</dbReference>
<dbReference type="GO" id="GO:0046104">
    <property type="term" value="P:thymidine metabolic process"/>
    <property type="evidence" value="ECO:0007669"/>
    <property type="project" value="TreeGrafter"/>
</dbReference>
<evidence type="ECO:0000313" key="8">
    <source>
        <dbReference type="EMBL" id="GAG27267.1"/>
    </source>
</evidence>
<keyword evidence="4" id="KW-0808">Transferase</keyword>
<dbReference type="Gene3D" id="3.30.60.20">
    <property type="match status" value="1"/>
</dbReference>
<proteinExistence type="inferred from homology"/>
<dbReference type="Gene3D" id="3.40.50.300">
    <property type="entry name" value="P-loop containing nucleotide triphosphate hydrolases"/>
    <property type="match status" value="1"/>
</dbReference>
<dbReference type="GO" id="GO:0005524">
    <property type="term" value="F:ATP binding"/>
    <property type="evidence" value="ECO:0007669"/>
    <property type="project" value="UniProtKB-KW"/>
</dbReference>
<dbReference type="Pfam" id="PF00265">
    <property type="entry name" value="TK"/>
    <property type="match status" value="1"/>
</dbReference>
<dbReference type="InterPro" id="IPR001267">
    <property type="entry name" value="Thymidine_kinase"/>
</dbReference>
<dbReference type="PANTHER" id="PTHR11441">
    <property type="entry name" value="THYMIDINE KINASE"/>
    <property type="match status" value="1"/>
</dbReference>
<protein>
    <recommendedName>
        <fullName evidence="2">thymidine kinase</fullName>
        <ecNumber evidence="2">2.7.1.21</ecNumber>
    </recommendedName>
</protein>
<keyword evidence="6" id="KW-0418">Kinase</keyword>
<dbReference type="HAMAP" id="MF_00124">
    <property type="entry name" value="Thymidine_kinase"/>
    <property type="match status" value="1"/>
</dbReference>
<dbReference type="SUPFAM" id="SSF57716">
    <property type="entry name" value="Glucocorticoid receptor-like (DNA-binding domain)"/>
    <property type="match status" value="1"/>
</dbReference>
<keyword evidence="5" id="KW-0547">Nucleotide-binding</keyword>
<keyword evidence="3" id="KW-0237">DNA synthesis</keyword>
<feature type="non-terminal residue" evidence="8">
    <location>
        <position position="195"/>
    </location>
</feature>
<dbReference type="GO" id="GO:0071897">
    <property type="term" value="P:DNA biosynthetic process"/>
    <property type="evidence" value="ECO:0007669"/>
    <property type="project" value="UniProtKB-KW"/>
</dbReference>
<organism evidence="8">
    <name type="scientific">marine sediment metagenome</name>
    <dbReference type="NCBI Taxonomy" id="412755"/>
    <lineage>
        <taxon>unclassified sequences</taxon>
        <taxon>metagenomes</taxon>
        <taxon>ecological metagenomes</taxon>
    </lineage>
</organism>
<evidence type="ECO:0000256" key="4">
    <source>
        <dbReference type="ARBA" id="ARBA00022679"/>
    </source>
</evidence>
<reference evidence="8" key="1">
    <citation type="journal article" date="2014" name="Front. Microbiol.">
        <title>High frequency of phylogenetically diverse reductive dehalogenase-homologous genes in deep subseafloor sedimentary metagenomes.</title>
        <authorList>
            <person name="Kawai M."/>
            <person name="Futagami T."/>
            <person name="Toyoda A."/>
            <person name="Takaki Y."/>
            <person name="Nishi S."/>
            <person name="Hori S."/>
            <person name="Arai W."/>
            <person name="Tsubouchi T."/>
            <person name="Morono Y."/>
            <person name="Uchiyama I."/>
            <person name="Ito T."/>
            <person name="Fujiyama A."/>
            <person name="Inagaki F."/>
            <person name="Takami H."/>
        </authorList>
    </citation>
    <scope>NUCLEOTIDE SEQUENCE</scope>
    <source>
        <strain evidence="8">Expedition CK06-06</strain>
    </source>
</reference>
<sequence length="195" mass="21484">MHTANRQLEVIVGCMFSGKTEELIRRMERVRIAERKILLFKPTIDDRYDSSAVVTHYGREFAAHLLEPGKETIDALKGSVGEDALEEAGVVAFDEGNFFSERLPELCQQLVGMGKRVIVAGLDLTFAEEPFEPMPKLMALADRVDKLQAVCVVCGGVATRSQRLIDGKPAPVDGPVIQVGGVGSYEARCRVCYQR</sequence>
<dbReference type="NCBIfam" id="NF003296">
    <property type="entry name" value="PRK04296.1-1"/>
    <property type="match status" value="1"/>
</dbReference>
<evidence type="ECO:0000256" key="5">
    <source>
        <dbReference type="ARBA" id="ARBA00022741"/>
    </source>
</evidence>
<gene>
    <name evidence="8" type="ORF">S01H1_50159</name>
</gene>
<comment type="caution">
    <text evidence="8">The sequence shown here is derived from an EMBL/GenBank/DDBJ whole genome shotgun (WGS) entry which is preliminary data.</text>
</comment>
<evidence type="ECO:0000256" key="6">
    <source>
        <dbReference type="ARBA" id="ARBA00022777"/>
    </source>
</evidence>
<dbReference type="InterPro" id="IPR027417">
    <property type="entry name" value="P-loop_NTPase"/>
</dbReference>
<evidence type="ECO:0000256" key="3">
    <source>
        <dbReference type="ARBA" id="ARBA00022634"/>
    </source>
</evidence>
<evidence type="ECO:0000256" key="2">
    <source>
        <dbReference type="ARBA" id="ARBA00012118"/>
    </source>
</evidence>
<dbReference type="GO" id="GO:0004797">
    <property type="term" value="F:thymidine kinase activity"/>
    <property type="evidence" value="ECO:0007669"/>
    <property type="project" value="UniProtKB-EC"/>
</dbReference>
<dbReference type="PANTHER" id="PTHR11441:SF0">
    <property type="entry name" value="THYMIDINE KINASE, CYTOSOLIC"/>
    <property type="match status" value="1"/>
</dbReference>